<organism evidence="6 7">
    <name type="scientific">Eggerthella hominis</name>
    <dbReference type="NCBI Taxonomy" id="2763043"/>
    <lineage>
        <taxon>Bacteria</taxon>
        <taxon>Bacillati</taxon>
        <taxon>Actinomycetota</taxon>
        <taxon>Coriobacteriia</taxon>
        <taxon>Eggerthellales</taxon>
        <taxon>Eggerthellaceae</taxon>
        <taxon>Eggerthella</taxon>
    </lineage>
</organism>
<keyword evidence="3" id="KW-0274">FAD</keyword>
<dbReference type="Gene3D" id="3.50.50.60">
    <property type="entry name" value="FAD/NAD(P)-binding domain"/>
    <property type="match status" value="1"/>
</dbReference>
<accession>A0ABR7BRY3</accession>
<sequence length="607" mass="64365">MKEKANVSRREALKLGAGMVAGAAVCCAGLSATGCAPAQSAAAEGTGAAASASDAATGGTRFAKATNADEIGIVHDVQVEEDADVVVVGAGIAGVVCAMVVAEQDPEAKVILVEAQGVCGGGANYAEQPDMPAEGRDWITAARYGEEAATASHFVKDGRLIAERAYDMGRNSAWLFTKHGVPLTIKNFEKLKTVLDAFEAGEPVAKWNGIAGYEGGNGSLTIQRLIGEIDSDATYANVEIRTNTRGIALLLEDETTVSGVQVKSKNDYVNLNAKAVVLACGGMSNNLELLQHYSNQELEHCVSVEQGHYGDAMVMAEQTAHGRCKTIALSSMQAYVDGMHYQSWLCLAAGETNTALFVNQEGERFVNEDMSRISDQPTRGGINRSKIVEGQGAVYSIMGSGLLEYYKQNKVDAESFYGDGQAERPFDLDADLEEYADNENLFVADTIEELAEKIGVPKDALAQTVATYDADAAAGVDSAFAKDPQYLVPMGDGPFYAFKLSSLIVNTNAGIRVDHDCRVVDQDFNPVGGLYAIGVAISGFVDDLYETGNCQCVSIWSGSKAARSLVEQRLGGTVADDWFGPAEWNASADLPAFANEDEYQNYVAALA</sequence>
<evidence type="ECO:0000256" key="3">
    <source>
        <dbReference type="ARBA" id="ARBA00022827"/>
    </source>
</evidence>
<dbReference type="RefSeq" id="WP_186938439.1">
    <property type="nucleotide sequence ID" value="NZ_JACOOA010000002.1"/>
</dbReference>
<evidence type="ECO:0000256" key="4">
    <source>
        <dbReference type="ARBA" id="ARBA00023002"/>
    </source>
</evidence>
<reference evidence="6 7" key="1">
    <citation type="submission" date="2020-08" db="EMBL/GenBank/DDBJ databases">
        <title>Genome public.</title>
        <authorList>
            <person name="Liu C."/>
            <person name="Sun Q."/>
        </authorList>
    </citation>
    <scope>NUCLEOTIDE SEQUENCE [LARGE SCALE GENOMIC DNA]</scope>
    <source>
        <strain evidence="6 7">NSJ-70</strain>
    </source>
</reference>
<dbReference type="Pfam" id="PF00890">
    <property type="entry name" value="FAD_binding_2"/>
    <property type="match status" value="1"/>
</dbReference>
<dbReference type="PROSITE" id="PS51318">
    <property type="entry name" value="TAT"/>
    <property type="match status" value="1"/>
</dbReference>
<dbReference type="Gene3D" id="3.90.700.10">
    <property type="entry name" value="Succinate dehydrogenase/fumarate reductase flavoprotein, catalytic domain"/>
    <property type="match status" value="1"/>
</dbReference>
<keyword evidence="2" id="KW-0285">Flavoprotein</keyword>
<name>A0ABR7BRY3_9ACTN</name>
<evidence type="ECO:0000259" key="5">
    <source>
        <dbReference type="Pfam" id="PF00890"/>
    </source>
</evidence>
<dbReference type="InterPro" id="IPR003953">
    <property type="entry name" value="FAD-dep_OxRdtase_2_FAD-bd"/>
</dbReference>
<dbReference type="InterPro" id="IPR027477">
    <property type="entry name" value="Succ_DH/fumarate_Rdtase_cat_sf"/>
</dbReference>
<dbReference type="SUPFAM" id="SSF51905">
    <property type="entry name" value="FAD/NAD(P)-binding domain"/>
    <property type="match status" value="1"/>
</dbReference>
<dbReference type="EMBL" id="JACOOA010000002">
    <property type="protein sequence ID" value="MBC5583905.1"/>
    <property type="molecule type" value="Genomic_DNA"/>
</dbReference>
<keyword evidence="7" id="KW-1185">Reference proteome</keyword>
<comment type="cofactor">
    <cofactor evidence="1">
        <name>FAD</name>
        <dbReference type="ChEBI" id="CHEBI:57692"/>
    </cofactor>
</comment>
<dbReference type="PROSITE" id="PS51257">
    <property type="entry name" value="PROKAR_LIPOPROTEIN"/>
    <property type="match status" value="1"/>
</dbReference>
<evidence type="ECO:0000313" key="7">
    <source>
        <dbReference type="Proteomes" id="UP000622448"/>
    </source>
</evidence>
<protein>
    <submittedName>
        <fullName evidence="6">FAD-dependent oxidoreductase</fullName>
    </submittedName>
</protein>
<dbReference type="PANTHER" id="PTHR43400">
    <property type="entry name" value="FUMARATE REDUCTASE"/>
    <property type="match status" value="1"/>
</dbReference>
<proteinExistence type="predicted"/>
<dbReference type="Proteomes" id="UP000622448">
    <property type="component" value="Unassembled WGS sequence"/>
</dbReference>
<feature type="domain" description="FAD-dependent oxidoreductase 2 FAD-binding" evidence="5">
    <location>
        <begin position="84"/>
        <end position="546"/>
    </location>
</feature>
<evidence type="ECO:0000256" key="2">
    <source>
        <dbReference type="ARBA" id="ARBA00022630"/>
    </source>
</evidence>
<evidence type="ECO:0000256" key="1">
    <source>
        <dbReference type="ARBA" id="ARBA00001974"/>
    </source>
</evidence>
<evidence type="ECO:0000313" key="6">
    <source>
        <dbReference type="EMBL" id="MBC5583905.1"/>
    </source>
</evidence>
<dbReference type="InterPro" id="IPR006311">
    <property type="entry name" value="TAT_signal"/>
</dbReference>
<keyword evidence="4" id="KW-0560">Oxidoreductase</keyword>
<gene>
    <name evidence="6" type="ORF">H8S61_06825</name>
</gene>
<dbReference type="InterPro" id="IPR050315">
    <property type="entry name" value="FAD-oxidoreductase_2"/>
</dbReference>
<dbReference type="PANTHER" id="PTHR43400:SF7">
    <property type="entry name" value="FAD-DEPENDENT OXIDOREDUCTASE 2 FAD BINDING DOMAIN-CONTAINING PROTEIN"/>
    <property type="match status" value="1"/>
</dbReference>
<dbReference type="InterPro" id="IPR036188">
    <property type="entry name" value="FAD/NAD-bd_sf"/>
</dbReference>
<comment type="caution">
    <text evidence="6">The sequence shown here is derived from an EMBL/GenBank/DDBJ whole genome shotgun (WGS) entry which is preliminary data.</text>
</comment>
<dbReference type="SUPFAM" id="SSF56425">
    <property type="entry name" value="Succinate dehydrogenase/fumarate reductase flavoprotein, catalytic domain"/>
    <property type="match status" value="1"/>
</dbReference>